<dbReference type="GO" id="GO:0000976">
    <property type="term" value="F:transcription cis-regulatory region binding"/>
    <property type="evidence" value="ECO:0007669"/>
    <property type="project" value="TreeGrafter"/>
</dbReference>
<organism evidence="6 7">
    <name type="scientific">Acinetobacter larvae</name>
    <dbReference type="NCBI Taxonomy" id="1789224"/>
    <lineage>
        <taxon>Bacteria</taxon>
        <taxon>Pseudomonadati</taxon>
        <taxon>Pseudomonadota</taxon>
        <taxon>Gammaproteobacteria</taxon>
        <taxon>Moraxellales</taxon>
        <taxon>Moraxellaceae</taxon>
        <taxon>Acinetobacter</taxon>
    </lineage>
</organism>
<dbReference type="InterPro" id="IPR009057">
    <property type="entry name" value="Homeodomain-like_sf"/>
</dbReference>
<keyword evidence="2 4" id="KW-0238">DNA-binding</keyword>
<dbReference type="Proteomes" id="UP000093391">
    <property type="component" value="Chromosome"/>
</dbReference>
<dbReference type="KEGG" id="ala:BFG52_11645"/>
<evidence type="ECO:0000256" key="4">
    <source>
        <dbReference type="PROSITE-ProRule" id="PRU00335"/>
    </source>
</evidence>
<evidence type="ECO:0000313" key="6">
    <source>
        <dbReference type="EMBL" id="AOA58940.1"/>
    </source>
</evidence>
<dbReference type="RefSeq" id="WP_067556336.1">
    <property type="nucleotide sequence ID" value="NZ_CP016895.1"/>
</dbReference>
<keyword evidence="1" id="KW-0805">Transcription regulation</keyword>
<evidence type="ECO:0000256" key="3">
    <source>
        <dbReference type="ARBA" id="ARBA00023163"/>
    </source>
</evidence>
<dbReference type="InterPro" id="IPR025996">
    <property type="entry name" value="MT1864/Rv1816-like_C"/>
</dbReference>
<dbReference type="InterPro" id="IPR001647">
    <property type="entry name" value="HTH_TetR"/>
</dbReference>
<sequence>MANQQERAYHHGDLKNAIITTTLEMLHEGNSWDFTLREVARRAGVSHAAPYKHFQDKSALLAEIALLGFDRLYQQLSTAQIKTGATLSTEILILAQHYLQFARENPALYRLMFSAIDEHTNRVHLNERALSPLMIVLKLLERGQQSGIIRQHDVQGQATACWAQLHGLALLHMNRLLLPEKVGEHAIEHALHTLLHGLLITPVSASNLP</sequence>
<dbReference type="PANTHER" id="PTHR30055:SF220">
    <property type="entry name" value="TETR-FAMILY REGULATORY PROTEIN"/>
    <property type="match status" value="1"/>
</dbReference>
<dbReference type="InterPro" id="IPR036271">
    <property type="entry name" value="Tet_transcr_reg_TetR-rel_C_sf"/>
</dbReference>
<dbReference type="GO" id="GO:0003700">
    <property type="term" value="F:DNA-binding transcription factor activity"/>
    <property type="evidence" value="ECO:0007669"/>
    <property type="project" value="TreeGrafter"/>
</dbReference>
<dbReference type="EMBL" id="CP016895">
    <property type="protein sequence ID" value="AOA58940.1"/>
    <property type="molecule type" value="Genomic_DNA"/>
</dbReference>
<dbReference type="AlphaFoldDB" id="A0A1B2M170"/>
<proteinExistence type="predicted"/>
<evidence type="ECO:0000259" key="5">
    <source>
        <dbReference type="PROSITE" id="PS50977"/>
    </source>
</evidence>
<dbReference type="PANTHER" id="PTHR30055">
    <property type="entry name" value="HTH-TYPE TRANSCRIPTIONAL REGULATOR RUTR"/>
    <property type="match status" value="1"/>
</dbReference>
<keyword evidence="7" id="KW-1185">Reference proteome</keyword>
<feature type="domain" description="HTH tetR-type" evidence="5">
    <location>
        <begin position="12"/>
        <end position="72"/>
    </location>
</feature>
<dbReference type="InterPro" id="IPR050109">
    <property type="entry name" value="HTH-type_TetR-like_transc_reg"/>
</dbReference>
<keyword evidence="3" id="KW-0804">Transcription</keyword>
<evidence type="ECO:0000313" key="7">
    <source>
        <dbReference type="Proteomes" id="UP000093391"/>
    </source>
</evidence>
<evidence type="ECO:0000256" key="2">
    <source>
        <dbReference type="ARBA" id="ARBA00023125"/>
    </source>
</evidence>
<accession>A0A1B2M170</accession>
<dbReference type="SUPFAM" id="SSF48498">
    <property type="entry name" value="Tetracyclin repressor-like, C-terminal domain"/>
    <property type="match status" value="1"/>
</dbReference>
<evidence type="ECO:0000256" key="1">
    <source>
        <dbReference type="ARBA" id="ARBA00023015"/>
    </source>
</evidence>
<dbReference type="Pfam" id="PF00440">
    <property type="entry name" value="TetR_N"/>
    <property type="match status" value="1"/>
</dbReference>
<gene>
    <name evidence="6" type="ORF">BFG52_11645</name>
</gene>
<name>A0A1B2M170_9GAMM</name>
<dbReference type="Gene3D" id="1.10.357.10">
    <property type="entry name" value="Tetracycline Repressor, domain 2"/>
    <property type="match status" value="1"/>
</dbReference>
<dbReference type="SUPFAM" id="SSF46689">
    <property type="entry name" value="Homeodomain-like"/>
    <property type="match status" value="1"/>
</dbReference>
<dbReference type="OrthoDB" id="5293556at2"/>
<feature type="DNA-binding region" description="H-T-H motif" evidence="4">
    <location>
        <begin position="35"/>
        <end position="54"/>
    </location>
</feature>
<dbReference type="PROSITE" id="PS50977">
    <property type="entry name" value="HTH_TETR_2"/>
    <property type="match status" value="1"/>
</dbReference>
<dbReference type="Pfam" id="PF13305">
    <property type="entry name" value="TetR_C_33"/>
    <property type="match status" value="1"/>
</dbReference>
<reference evidence="6 7" key="1">
    <citation type="submission" date="2016-08" db="EMBL/GenBank/DDBJ databases">
        <authorList>
            <person name="Seilhamer J.J."/>
        </authorList>
    </citation>
    <scope>NUCLEOTIDE SEQUENCE [LARGE SCALE GENOMIC DNA]</scope>
    <source>
        <strain evidence="6 7">BRTC-1</strain>
    </source>
</reference>
<protein>
    <submittedName>
        <fullName evidence="6">TetR family transcriptional regulator</fullName>
    </submittedName>
</protein>